<evidence type="ECO:0000313" key="2">
    <source>
        <dbReference type="Proteomes" id="UP000316621"/>
    </source>
</evidence>
<reference evidence="1 2" key="1">
    <citation type="journal article" date="2018" name="Science">
        <title>The opium poppy genome and morphinan production.</title>
        <authorList>
            <person name="Guo L."/>
            <person name="Winzer T."/>
            <person name="Yang X."/>
            <person name="Li Y."/>
            <person name="Ning Z."/>
            <person name="He Z."/>
            <person name="Teodor R."/>
            <person name="Lu Y."/>
            <person name="Bowser T.A."/>
            <person name="Graham I.A."/>
            <person name="Ye K."/>
        </authorList>
    </citation>
    <scope>NUCLEOTIDE SEQUENCE [LARGE SCALE GENOMIC DNA]</scope>
    <source>
        <strain evidence="2">cv. HN1</strain>
        <tissue evidence="1">Leaves</tissue>
    </source>
</reference>
<dbReference type="EMBL" id="CM010716">
    <property type="protein sequence ID" value="RZC48717.1"/>
    <property type="molecule type" value="Genomic_DNA"/>
</dbReference>
<dbReference type="AlphaFoldDB" id="A0A4Y7IIK1"/>
<accession>A0A4Y7IIK1</accession>
<proteinExistence type="predicted"/>
<keyword evidence="2" id="KW-1185">Reference proteome</keyword>
<name>A0A4Y7IIK1_PAPSO</name>
<dbReference type="Proteomes" id="UP000316621">
    <property type="component" value="Chromosome 2"/>
</dbReference>
<protein>
    <submittedName>
        <fullName evidence="1">Uncharacterized protein</fullName>
    </submittedName>
</protein>
<evidence type="ECO:0000313" key="1">
    <source>
        <dbReference type="EMBL" id="RZC48717.1"/>
    </source>
</evidence>
<sequence length="68" mass="7362">MGMCISGPSPQIQKTNENEKNVLIIEDNNSNTSHKVSNTLVSVFSQQGTNEVNQDSALFYKKFGKGGG</sequence>
<organism evidence="1 2">
    <name type="scientific">Papaver somniferum</name>
    <name type="common">Opium poppy</name>
    <dbReference type="NCBI Taxonomy" id="3469"/>
    <lineage>
        <taxon>Eukaryota</taxon>
        <taxon>Viridiplantae</taxon>
        <taxon>Streptophyta</taxon>
        <taxon>Embryophyta</taxon>
        <taxon>Tracheophyta</taxon>
        <taxon>Spermatophyta</taxon>
        <taxon>Magnoliopsida</taxon>
        <taxon>Ranunculales</taxon>
        <taxon>Papaveraceae</taxon>
        <taxon>Papaveroideae</taxon>
        <taxon>Papaver</taxon>
    </lineage>
</organism>
<gene>
    <name evidence="1" type="ORF">C5167_017140</name>
</gene>
<dbReference type="Gramene" id="RZC48717">
    <property type="protein sequence ID" value="RZC48717"/>
    <property type="gene ID" value="C5167_017140"/>
</dbReference>